<keyword evidence="6 7" id="KW-0472">Membrane</keyword>
<evidence type="ECO:0000256" key="3">
    <source>
        <dbReference type="ARBA" id="ARBA00022475"/>
    </source>
</evidence>
<dbReference type="Gene3D" id="3.30.70.100">
    <property type="match status" value="1"/>
</dbReference>
<dbReference type="InterPro" id="IPR011066">
    <property type="entry name" value="MscS_channel_C_sf"/>
</dbReference>
<feature type="transmembrane region" description="Helical" evidence="7">
    <location>
        <begin position="116"/>
        <end position="140"/>
    </location>
</feature>
<dbReference type="GO" id="GO:0005886">
    <property type="term" value="C:plasma membrane"/>
    <property type="evidence" value="ECO:0007669"/>
    <property type="project" value="UniProtKB-SubCell"/>
</dbReference>
<evidence type="ECO:0000259" key="8">
    <source>
        <dbReference type="Pfam" id="PF00924"/>
    </source>
</evidence>
<dbReference type="InterPro" id="IPR049142">
    <property type="entry name" value="MS_channel_1st"/>
</dbReference>
<evidence type="ECO:0000256" key="6">
    <source>
        <dbReference type="ARBA" id="ARBA00023136"/>
    </source>
</evidence>
<dbReference type="InterPro" id="IPR006685">
    <property type="entry name" value="MscS_channel_2nd"/>
</dbReference>
<dbReference type="Pfam" id="PF21082">
    <property type="entry name" value="MS_channel_3rd"/>
    <property type="match status" value="1"/>
</dbReference>
<feature type="domain" description="Mechanosensitive ion channel MscS" evidence="8">
    <location>
        <begin position="241"/>
        <end position="308"/>
    </location>
</feature>
<evidence type="ECO:0000313" key="12">
    <source>
        <dbReference type="Proteomes" id="UP000244441"/>
    </source>
</evidence>
<evidence type="ECO:0000313" key="11">
    <source>
        <dbReference type="EMBL" id="AWB69101.1"/>
    </source>
</evidence>
<feature type="transmembrane region" description="Helical" evidence="7">
    <location>
        <begin position="152"/>
        <end position="170"/>
    </location>
</feature>
<feature type="transmembrane region" description="Helical" evidence="7">
    <location>
        <begin position="232"/>
        <end position="253"/>
    </location>
</feature>
<dbReference type="EMBL" id="CP026604">
    <property type="protein sequence ID" value="AWB69101.1"/>
    <property type="molecule type" value="Genomic_DNA"/>
</dbReference>
<keyword evidence="3" id="KW-1003">Cell membrane</keyword>
<feature type="transmembrane region" description="Helical" evidence="7">
    <location>
        <begin position="202"/>
        <end position="226"/>
    </location>
</feature>
<accession>A0A2S0VY15</accession>
<protein>
    <submittedName>
        <fullName evidence="11">Mechanosensitive ion channel protein</fullName>
    </submittedName>
</protein>
<keyword evidence="5 7" id="KW-1133">Transmembrane helix</keyword>
<evidence type="ECO:0000256" key="2">
    <source>
        <dbReference type="ARBA" id="ARBA00008017"/>
    </source>
</evidence>
<dbReference type="KEGG" id="cate:C2869_19760"/>
<sequence>MLQTSISSGEFFYQLLFIIGSIGLAWFLSRMVFSNTKTQASKDDTVQERKAFKVLAAIQTLSVPILTFLFLSMSAHYGEQLLKQSWLITIAIFFASLVMINGFISYMVKGSVATKAVQWCTITVLLLHMLGLLSSLTAILESIAISVGDKSISAYDIVKVLIFGALLFWVGGVSKKAGTNAINNQPSLDLRTKEVATKLYEIVLFVVISLAFLQIIGINITTLAVFGGAVGLGLGFGLQSIASNFISGLIILLDRSISLGDYVELEEGKEGLVREIKLRAITLETFDGKDIVVPNEKFISSTFTNWTHKDKKQRYRVDFSVAYDSDIHKLVPLIKEVVASHPTVISGEHLPIEEQPDCEIASFGDSGINMFVEFWMEGIDDGKNRVGGDLLLMILDTLRQHGFVIPFPQREVRML</sequence>
<dbReference type="SUPFAM" id="SSF82689">
    <property type="entry name" value="Mechanosensitive channel protein MscS (YggB), C-terminal domain"/>
    <property type="match status" value="1"/>
</dbReference>
<feature type="transmembrane region" description="Helical" evidence="7">
    <location>
        <begin position="85"/>
        <end position="104"/>
    </location>
</feature>
<feature type="transmembrane region" description="Helical" evidence="7">
    <location>
        <begin position="54"/>
        <end position="73"/>
    </location>
</feature>
<dbReference type="InterPro" id="IPR011014">
    <property type="entry name" value="MscS_channel_TM-2"/>
</dbReference>
<organism evidence="11 12">
    <name type="scientific">Saccharobesus litoralis</name>
    <dbReference type="NCBI Taxonomy" id="2172099"/>
    <lineage>
        <taxon>Bacteria</taxon>
        <taxon>Pseudomonadati</taxon>
        <taxon>Pseudomonadota</taxon>
        <taxon>Gammaproteobacteria</taxon>
        <taxon>Alteromonadales</taxon>
        <taxon>Alteromonadaceae</taxon>
        <taxon>Saccharobesus</taxon>
    </lineage>
</organism>
<dbReference type="InterPro" id="IPR052702">
    <property type="entry name" value="MscS-like_channel"/>
</dbReference>
<dbReference type="Pfam" id="PF21088">
    <property type="entry name" value="MS_channel_1st"/>
    <property type="match status" value="1"/>
</dbReference>
<evidence type="ECO:0000259" key="10">
    <source>
        <dbReference type="Pfam" id="PF21088"/>
    </source>
</evidence>
<gene>
    <name evidence="11" type="ORF">C2869_19760</name>
</gene>
<evidence type="ECO:0000256" key="5">
    <source>
        <dbReference type="ARBA" id="ARBA00022989"/>
    </source>
</evidence>
<dbReference type="InterPro" id="IPR049278">
    <property type="entry name" value="MS_channel_C"/>
</dbReference>
<keyword evidence="12" id="KW-1185">Reference proteome</keyword>
<dbReference type="SUPFAM" id="SSF82861">
    <property type="entry name" value="Mechanosensitive channel protein MscS (YggB), transmembrane region"/>
    <property type="match status" value="1"/>
</dbReference>
<dbReference type="PANTHER" id="PTHR30347">
    <property type="entry name" value="POTASSIUM CHANNEL RELATED"/>
    <property type="match status" value="1"/>
</dbReference>
<keyword evidence="4 7" id="KW-0812">Transmembrane</keyword>
<comment type="similarity">
    <text evidence="2">Belongs to the MscS (TC 1.A.23) family.</text>
</comment>
<dbReference type="Proteomes" id="UP000244441">
    <property type="component" value="Chromosome"/>
</dbReference>
<feature type="domain" description="Mechanosensitive ion channel transmembrane helices 2/3" evidence="10">
    <location>
        <begin position="202"/>
        <end position="239"/>
    </location>
</feature>
<dbReference type="InterPro" id="IPR023408">
    <property type="entry name" value="MscS_beta-dom_sf"/>
</dbReference>
<name>A0A2S0VY15_9ALTE</name>
<dbReference type="InterPro" id="IPR010920">
    <property type="entry name" value="LSM_dom_sf"/>
</dbReference>
<dbReference type="Pfam" id="PF00924">
    <property type="entry name" value="MS_channel_2nd"/>
    <property type="match status" value="1"/>
</dbReference>
<dbReference type="Gene3D" id="2.30.30.60">
    <property type="match status" value="1"/>
</dbReference>
<dbReference type="OrthoDB" id="9799209at2"/>
<evidence type="ECO:0000259" key="9">
    <source>
        <dbReference type="Pfam" id="PF21082"/>
    </source>
</evidence>
<dbReference type="GO" id="GO:0008381">
    <property type="term" value="F:mechanosensitive monoatomic ion channel activity"/>
    <property type="evidence" value="ECO:0007669"/>
    <property type="project" value="UniProtKB-ARBA"/>
</dbReference>
<dbReference type="AlphaFoldDB" id="A0A2S0VY15"/>
<evidence type="ECO:0000256" key="1">
    <source>
        <dbReference type="ARBA" id="ARBA00004651"/>
    </source>
</evidence>
<dbReference type="Gene3D" id="1.10.287.1260">
    <property type="match status" value="1"/>
</dbReference>
<dbReference type="SUPFAM" id="SSF50182">
    <property type="entry name" value="Sm-like ribonucleoproteins"/>
    <property type="match status" value="1"/>
</dbReference>
<proteinExistence type="inferred from homology"/>
<evidence type="ECO:0000256" key="4">
    <source>
        <dbReference type="ARBA" id="ARBA00022692"/>
    </source>
</evidence>
<evidence type="ECO:0000256" key="7">
    <source>
        <dbReference type="SAM" id="Phobius"/>
    </source>
</evidence>
<feature type="domain" description="Mechanosensitive ion channel MscS C-terminal" evidence="9">
    <location>
        <begin position="317"/>
        <end position="402"/>
    </location>
</feature>
<reference evidence="11 12" key="1">
    <citation type="submission" date="2018-01" db="EMBL/GenBank/DDBJ databases">
        <title>Genome sequence of a Cantenovulum-like bacteria.</title>
        <authorList>
            <person name="Tan W.R."/>
            <person name="Lau N.-S."/>
            <person name="Go F."/>
            <person name="Amirul A.-A.A."/>
        </authorList>
    </citation>
    <scope>NUCLEOTIDE SEQUENCE [LARGE SCALE GENOMIC DNA]</scope>
    <source>
        <strain evidence="11 12">CCB-QB4</strain>
    </source>
</reference>
<dbReference type="PANTHER" id="PTHR30347:SF1">
    <property type="entry name" value="MECHANOSENSITIVE CHANNEL MSCK"/>
    <property type="match status" value="1"/>
</dbReference>
<feature type="transmembrane region" description="Helical" evidence="7">
    <location>
        <begin position="12"/>
        <end position="33"/>
    </location>
</feature>
<comment type="subcellular location">
    <subcellularLocation>
        <location evidence="1">Cell membrane</location>
        <topology evidence="1">Multi-pass membrane protein</topology>
    </subcellularLocation>
</comment>